<feature type="domain" description="Ribosome maturation factor RimP N-terminal" evidence="1">
    <location>
        <begin position="139"/>
        <end position="196"/>
    </location>
</feature>
<gene>
    <name evidence="3" type="ORF">H6P81_001745</name>
</gene>
<accession>A0AAV7F7U9</accession>
<evidence type="ECO:0008006" key="5">
    <source>
        <dbReference type="Google" id="ProtNLM"/>
    </source>
</evidence>
<comment type="caution">
    <text evidence="3">The sequence shown here is derived from an EMBL/GenBank/DDBJ whole genome shotgun (WGS) entry which is preliminary data.</text>
</comment>
<dbReference type="InterPro" id="IPR035956">
    <property type="entry name" value="RimP_N_sf"/>
</dbReference>
<dbReference type="AlphaFoldDB" id="A0AAV7F7U9"/>
<evidence type="ECO:0000259" key="1">
    <source>
        <dbReference type="Pfam" id="PF02576"/>
    </source>
</evidence>
<evidence type="ECO:0000313" key="4">
    <source>
        <dbReference type="Proteomes" id="UP000825729"/>
    </source>
</evidence>
<dbReference type="EMBL" id="JAINDJ010000002">
    <property type="protein sequence ID" value="KAG9457237.1"/>
    <property type="molecule type" value="Genomic_DNA"/>
</dbReference>
<evidence type="ECO:0000259" key="2">
    <source>
        <dbReference type="Pfam" id="PF25498"/>
    </source>
</evidence>
<sequence>MATVAASTFASPDLIFHTAQWKCCPYFCLSNLCYPVRYSDNSMVISRAKNRNSPFVPVVRGNSIRNGSDFGNSVDDIDDDFFEEDLEEEESELYIGDGSGGGGIMLAGTWWDKEALALAERVSISFDKDLSIYAFRTFSNSTIRVRIEKLSSKYGSLSMTDIEDFSSAYRALLDEAEQLGTMPENISLEVSSPGIERIVQIPGDLERFKDLPMYVRYNTGEVETGSSQESDGILNLISFDLDARFCTWCLADVRANREKAGKGKPLSKKQREWRLQTPFESLRLVRRYSEC</sequence>
<dbReference type="SUPFAM" id="SSF75420">
    <property type="entry name" value="YhbC-like, N-terminal domain"/>
    <property type="match status" value="1"/>
</dbReference>
<protein>
    <recommendedName>
        <fullName evidence="5">Ribosome maturation factor RimP N-terminal domain-containing protein</fullName>
    </recommendedName>
</protein>
<dbReference type="Proteomes" id="UP000825729">
    <property type="component" value="Unassembled WGS sequence"/>
</dbReference>
<dbReference type="PANTHER" id="PTHR34544">
    <property type="entry name" value="OSJNBA0006B20.18 PROTEIN"/>
    <property type="match status" value="1"/>
</dbReference>
<organism evidence="3 4">
    <name type="scientific">Aristolochia fimbriata</name>
    <name type="common">White veined hardy Dutchman's pipe vine</name>
    <dbReference type="NCBI Taxonomy" id="158543"/>
    <lineage>
        <taxon>Eukaryota</taxon>
        <taxon>Viridiplantae</taxon>
        <taxon>Streptophyta</taxon>
        <taxon>Embryophyta</taxon>
        <taxon>Tracheophyta</taxon>
        <taxon>Spermatophyta</taxon>
        <taxon>Magnoliopsida</taxon>
        <taxon>Magnoliidae</taxon>
        <taxon>Piperales</taxon>
        <taxon>Aristolochiaceae</taxon>
        <taxon>Aristolochia</taxon>
    </lineage>
</organism>
<dbReference type="Pfam" id="PF02576">
    <property type="entry name" value="RimP_N"/>
    <property type="match status" value="1"/>
</dbReference>
<dbReference type="Pfam" id="PF25498">
    <property type="entry name" value="DUF7912"/>
    <property type="match status" value="1"/>
</dbReference>
<name>A0AAV7F7U9_ARIFI</name>
<feature type="domain" description="DUF7912" evidence="2">
    <location>
        <begin position="198"/>
        <end position="287"/>
    </location>
</feature>
<keyword evidence="4" id="KW-1185">Reference proteome</keyword>
<evidence type="ECO:0000313" key="3">
    <source>
        <dbReference type="EMBL" id="KAG9457237.1"/>
    </source>
</evidence>
<reference evidence="3 4" key="1">
    <citation type="submission" date="2021-07" db="EMBL/GenBank/DDBJ databases">
        <title>The Aristolochia fimbriata genome: insights into angiosperm evolution, floral development and chemical biosynthesis.</title>
        <authorList>
            <person name="Jiao Y."/>
        </authorList>
    </citation>
    <scope>NUCLEOTIDE SEQUENCE [LARGE SCALE GENOMIC DNA]</scope>
    <source>
        <strain evidence="3">IBCAS-2021</strain>
        <tissue evidence="3">Leaf</tissue>
    </source>
</reference>
<dbReference type="InterPro" id="IPR057234">
    <property type="entry name" value="DUF7912"/>
</dbReference>
<proteinExistence type="predicted"/>
<dbReference type="PANTHER" id="PTHR34544:SF1">
    <property type="entry name" value="OS04G0438300 PROTEIN"/>
    <property type="match status" value="1"/>
</dbReference>
<dbReference type="InterPro" id="IPR028989">
    <property type="entry name" value="RimP_N"/>
</dbReference>